<sequence length="127" mass="14871">MSVREKGDWEGWIKFFLKGIWEVSKEAVETSRHIISLESKHTRLIQEQVRSGQAVNLLELLFRYPIISTPEAKDRLHIAFGTANRLINEFVRLDILKEITTGERNRLFAYTKYLDLLRSGTDLPIQR</sequence>
<evidence type="ECO:0008006" key="2">
    <source>
        <dbReference type="Google" id="ProtNLM"/>
    </source>
</evidence>
<gene>
    <name evidence="1" type="ORF">S03H2_04755</name>
</gene>
<reference evidence="1" key="1">
    <citation type="journal article" date="2014" name="Front. Microbiol.">
        <title>High frequency of phylogenetically diverse reductive dehalogenase-homologous genes in deep subseafloor sedimentary metagenomes.</title>
        <authorList>
            <person name="Kawai M."/>
            <person name="Futagami T."/>
            <person name="Toyoda A."/>
            <person name="Takaki Y."/>
            <person name="Nishi S."/>
            <person name="Hori S."/>
            <person name="Arai W."/>
            <person name="Tsubouchi T."/>
            <person name="Morono Y."/>
            <person name="Uchiyama I."/>
            <person name="Ito T."/>
            <person name="Fujiyama A."/>
            <person name="Inagaki F."/>
            <person name="Takami H."/>
        </authorList>
    </citation>
    <scope>NUCLEOTIDE SEQUENCE</scope>
    <source>
        <strain evidence="1">Expedition CK06-06</strain>
    </source>
</reference>
<dbReference type="AlphaFoldDB" id="X1EYD9"/>
<accession>X1EYD9</accession>
<comment type="caution">
    <text evidence="1">The sequence shown here is derived from an EMBL/GenBank/DDBJ whole genome shotgun (WGS) entry which is preliminary data.</text>
</comment>
<organism evidence="1">
    <name type="scientific">marine sediment metagenome</name>
    <dbReference type="NCBI Taxonomy" id="412755"/>
    <lineage>
        <taxon>unclassified sequences</taxon>
        <taxon>metagenomes</taxon>
        <taxon>ecological metagenomes</taxon>
    </lineage>
</organism>
<name>X1EYD9_9ZZZZ</name>
<evidence type="ECO:0000313" key="1">
    <source>
        <dbReference type="EMBL" id="GAH22179.1"/>
    </source>
</evidence>
<protein>
    <recommendedName>
        <fullName evidence="2">Filamentation induced by cAMP protein Fic</fullName>
    </recommendedName>
</protein>
<proteinExistence type="predicted"/>
<dbReference type="EMBL" id="BARU01001920">
    <property type="protein sequence ID" value="GAH22179.1"/>
    <property type="molecule type" value="Genomic_DNA"/>
</dbReference>